<reference evidence="1 2" key="1">
    <citation type="submission" date="2018-09" db="EMBL/GenBank/DDBJ databases">
        <title>Characterization of the phylogenetic diversity of five novel species belonging to the genus Bifidobacterium.</title>
        <authorList>
            <person name="Lugli G.A."/>
            <person name="Duranti S."/>
            <person name="Milani C."/>
        </authorList>
    </citation>
    <scope>NUCLEOTIDE SEQUENCE [LARGE SCALE GENOMIC DNA]</scope>
    <source>
        <strain evidence="1 2">2020B</strain>
    </source>
</reference>
<evidence type="ECO:0000313" key="1">
    <source>
        <dbReference type="EMBL" id="RSX48703.1"/>
    </source>
</evidence>
<evidence type="ECO:0000313" key="2">
    <source>
        <dbReference type="Proteomes" id="UP000288052"/>
    </source>
</evidence>
<dbReference type="AlphaFoldDB" id="A0A430F6Z1"/>
<name>A0A430F6Z1_9BIFI</name>
<protein>
    <submittedName>
        <fullName evidence="1">Uncharacterized protein</fullName>
    </submittedName>
</protein>
<organism evidence="1 2">
    <name type="scientific">Bifidobacterium castoris</name>
    <dbReference type="NCBI Taxonomy" id="2306972"/>
    <lineage>
        <taxon>Bacteria</taxon>
        <taxon>Bacillati</taxon>
        <taxon>Actinomycetota</taxon>
        <taxon>Actinomycetes</taxon>
        <taxon>Bifidobacteriales</taxon>
        <taxon>Bifidobacteriaceae</taxon>
        <taxon>Bifidobacterium</taxon>
    </lineage>
</organism>
<keyword evidence="2" id="KW-1185">Reference proteome</keyword>
<accession>A0A430F6Z1</accession>
<dbReference type="Proteomes" id="UP000288052">
    <property type="component" value="Unassembled WGS sequence"/>
</dbReference>
<proteinExistence type="predicted"/>
<gene>
    <name evidence="1" type="ORF">D2E22_0841</name>
</gene>
<sequence>MKSRRYMSHTTGARLLKDVDDVAVRMIQDGERLHAAVSAVCAAATDAPKHRRSRLLFDMQYIGRKPIVDPFARNEA</sequence>
<dbReference type="EMBL" id="QXGI01000003">
    <property type="protein sequence ID" value="RSX48703.1"/>
    <property type="molecule type" value="Genomic_DNA"/>
</dbReference>
<comment type="caution">
    <text evidence="1">The sequence shown here is derived from an EMBL/GenBank/DDBJ whole genome shotgun (WGS) entry which is preliminary data.</text>
</comment>